<dbReference type="InterPro" id="IPR034741">
    <property type="entry name" value="Terpene_cyclase-like_1_C"/>
</dbReference>
<dbReference type="PANTHER" id="PTHR31225:SF98">
    <property type="entry name" value="TERPENE SYNTHASE 9-RELATED"/>
    <property type="match status" value="1"/>
</dbReference>
<proteinExistence type="predicted"/>
<dbReference type="SFLD" id="SFLDG01019">
    <property type="entry name" value="Terpene_Cyclase_Like_1_C_Termi"/>
    <property type="match status" value="1"/>
</dbReference>
<dbReference type="GO" id="GO:0016102">
    <property type="term" value="P:diterpenoid biosynthetic process"/>
    <property type="evidence" value="ECO:0007669"/>
    <property type="project" value="InterPro"/>
</dbReference>
<sequence>MAPTSQSLNEEQRRTANYHPSIWDPTAIQSFTTPYTYELYATQLKDLKQKVSKLLASTKDTAALLKQIDSMNRLGVAYHFQEQIQQALNQLNSDLNLVSNDLSTVALHFRILREDCYPITADVLEKFKGGDGRFMGSLCGDVEGLLRLNEASSMAIQGEKILEEAKAFSSENLKNVIGKLEKVEAKQVQRSLEVPLYWRMERIEARNFIDSYATTDSNCSVLLDLAKLDYNLIQSVYQQELKQLAEWWRELNLKEKLSFSRDRLMEIYFWATGLNFEPQYAKCRICFTKYACLATVVDDIYDIYGSLEELECFTEVVTGWDVKVVQELPEYMRVMFSAISDFTNELAQQTLKDHGLDVLPYIKEQWAILCRAHITEARWFYGGQTPTFDEYIKNAWISIGSLGGLVLLCFVEADSIVNQFPNCLKDYSQLFYWSSLITRLSDDLGTSKVISSFYELYATQLEDMKQKVSKLLASTKDTAALLKLIDSMKRLGVAYHFQEQIQQALNQLNSDLNLISNDLSTVDCIFGSYERIVIQLLQVCLFVSGCFQNYVLEKFKGGDGRLMGSLCGDVEGLLRLNEASFMAIQGEKILEEAKAFSCENLKNVIGKLEKVEAKQVQRSLEVPLYWRMERIEARNFIDSYAMDDSNSSVLLDLAKLDYNLIHSVYQQELKQLAEWDVKAVQELPEYMKVMFSAISDFTNELAQQTLKDHGLDVWPYIKEQWAILNLQSSYHRSMDFNRKSWMAEMEKGDIPKAVQSYMIEKRVSEEKAHGHIKELISNSWKKINEDILNNRFPRVIVNLSKNMARTAQCMYQHGDGLGASIGVTKDCIVSSILRSIPI</sequence>
<dbReference type="SUPFAM" id="SSF48576">
    <property type="entry name" value="Terpenoid synthases"/>
    <property type="match status" value="2"/>
</dbReference>
<dbReference type="InterPro" id="IPR044814">
    <property type="entry name" value="Terpene_cyclase_plant_C1"/>
</dbReference>
<evidence type="ECO:0000259" key="5">
    <source>
        <dbReference type="Pfam" id="PF03936"/>
    </source>
</evidence>
<dbReference type="AlphaFoldDB" id="A0A9D3ZTW1"/>
<reference evidence="6 7" key="1">
    <citation type="journal article" date="2021" name="Plant Biotechnol. J.">
        <title>Multi-omics assisted identification of the key and species-specific regulatory components of drought-tolerant mechanisms in Gossypium stocksii.</title>
        <authorList>
            <person name="Yu D."/>
            <person name="Ke L."/>
            <person name="Zhang D."/>
            <person name="Wu Y."/>
            <person name="Sun Y."/>
            <person name="Mei J."/>
            <person name="Sun J."/>
            <person name="Sun Y."/>
        </authorList>
    </citation>
    <scope>NUCLEOTIDE SEQUENCE [LARGE SCALE GENOMIC DNA]</scope>
    <source>
        <strain evidence="7">cv. E1</strain>
        <tissue evidence="6">Leaf</tissue>
    </source>
</reference>
<dbReference type="InterPro" id="IPR005630">
    <property type="entry name" value="Terpene_synthase_metal-bd"/>
</dbReference>
<dbReference type="InterPro" id="IPR008949">
    <property type="entry name" value="Isoprenoid_synthase_dom_sf"/>
</dbReference>
<dbReference type="InterPro" id="IPR036965">
    <property type="entry name" value="Terpene_synth_N_sf"/>
</dbReference>
<keyword evidence="3" id="KW-0456">Lyase</keyword>
<dbReference type="OrthoDB" id="1936865at2759"/>
<feature type="domain" description="Terpene synthase metal-binding" evidence="5">
    <location>
        <begin position="249"/>
        <end position="448"/>
    </location>
</feature>
<dbReference type="EMBL" id="JAIQCV010000009">
    <property type="protein sequence ID" value="KAH1064554.1"/>
    <property type="molecule type" value="Genomic_DNA"/>
</dbReference>
<feature type="domain" description="Terpene synthase N-terminal" evidence="4">
    <location>
        <begin position="453"/>
        <end position="620"/>
    </location>
</feature>
<organism evidence="6 7">
    <name type="scientific">Gossypium stocksii</name>
    <dbReference type="NCBI Taxonomy" id="47602"/>
    <lineage>
        <taxon>Eukaryota</taxon>
        <taxon>Viridiplantae</taxon>
        <taxon>Streptophyta</taxon>
        <taxon>Embryophyta</taxon>
        <taxon>Tracheophyta</taxon>
        <taxon>Spermatophyta</taxon>
        <taxon>Magnoliopsida</taxon>
        <taxon>eudicotyledons</taxon>
        <taxon>Gunneridae</taxon>
        <taxon>Pentapetalae</taxon>
        <taxon>rosids</taxon>
        <taxon>malvids</taxon>
        <taxon>Malvales</taxon>
        <taxon>Malvaceae</taxon>
        <taxon>Malvoideae</taxon>
        <taxon>Gossypium</taxon>
    </lineage>
</organism>
<evidence type="ECO:0000256" key="2">
    <source>
        <dbReference type="ARBA" id="ARBA00022842"/>
    </source>
</evidence>
<dbReference type="GO" id="GO:0000287">
    <property type="term" value="F:magnesium ion binding"/>
    <property type="evidence" value="ECO:0007669"/>
    <property type="project" value="InterPro"/>
</dbReference>
<dbReference type="CDD" id="cd00684">
    <property type="entry name" value="Terpene_cyclase_plant_C1"/>
    <property type="match status" value="1"/>
</dbReference>
<evidence type="ECO:0008006" key="8">
    <source>
        <dbReference type="Google" id="ProtNLM"/>
    </source>
</evidence>
<dbReference type="SUPFAM" id="SSF48239">
    <property type="entry name" value="Terpenoid cyclases/Protein prenyltransferases"/>
    <property type="match status" value="2"/>
</dbReference>
<dbReference type="Proteomes" id="UP000828251">
    <property type="component" value="Unassembled WGS sequence"/>
</dbReference>
<feature type="domain" description="Terpene synthase N-terminal" evidence="4">
    <location>
        <begin position="23"/>
        <end position="192"/>
    </location>
</feature>
<keyword evidence="2" id="KW-0460">Magnesium</keyword>
<evidence type="ECO:0000259" key="4">
    <source>
        <dbReference type="Pfam" id="PF01397"/>
    </source>
</evidence>
<feature type="domain" description="Terpene synthase metal-binding" evidence="5">
    <location>
        <begin position="672"/>
        <end position="724"/>
    </location>
</feature>
<dbReference type="Gene3D" id="1.50.10.130">
    <property type="entry name" value="Terpene synthase, N-terminal domain"/>
    <property type="match status" value="2"/>
</dbReference>
<dbReference type="InterPro" id="IPR001906">
    <property type="entry name" value="Terpene_synth_N"/>
</dbReference>
<accession>A0A9D3ZTW1</accession>
<keyword evidence="7" id="KW-1185">Reference proteome</keyword>
<protein>
    <recommendedName>
        <fullName evidence="8">(+)-delta-cadinene synthase</fullName>
    </recommendedName>
</protein>
<evidence type="ECO:0000313" key="6">
    <source>
        <dbReference type="EMBL" id="KAH1064554.1"/>
    </source>
</evidence>
<dbReference type="SFLD" id="SFLDS00005">
    <property type="entry name" value="Isoprenoid_Synthase_Type_I"/>
    <property type="match status" value="1"/>
</dbReference>
<gene>
    <name evidence="6" type="ORF">J1N35_029541</name>
</gene>
<dbReference type="Gene3D" id="1.10.600.10">
    <property type="entry name" value="Farnesyl Diphosphate Synthase"/>
    <property type="match status" value="3"/>
</dbReference>
<dbReference type="Pfam" id="PF03936">
    <property type="entry name" value="Terpene_synth_C"/>
    <property type="match status" value="3"/>
</dbReference>
<evidence type="ECO:0000256" key="1">
    <source>
        <dbReference type="ARBA" id="ARBA00022723"/>
    </source>
</evidence>
<dbReference type="GO" id="GO:0010333">
    <property type="term" value="F:terpene synthase activity"/>
    <property type="evidence" value="ECO:0007669"/>
    <property type="project" value="InterPro"/>
</dbReference>
<comment type="caution">
    <text evidence="6">The sequence shown here is derived from an EMBL/GenBank/DDBJ whole genome shotgun (WGS) entry which is preliminary data.</text>
</comment>
<dbReference type="InterPro" id="IPR050148">
    <property type="entry name" value="Terpene_synthase-like"/>
</dbReference>
<keyword evidence="1" id="KW-0479">Metal-binding</keyword>
<feature type="domain" description="Terpene synthase metal-binding" evidence="5">
    <location>
        <begin position="741"/>
        <end position="782"/>
    </location>
</feature>
<evidence type="ECO:0000313" key="7">
    <source>
        <dbReference type="Proteomes" id="UP000828251"/>
    </source>
</evidence>
<dbReference type="SFLD" id="SFLDG01014">
    <property type="entry name" value="Terpene_Cyclase_Like_1_N-term"/>
    <property type="match status" value="1"/>
</dbReference>
<evidence type="ECO:0000256" key="3">
    <source>
        <dbReference type="ARBA" id="ARBA00023239"/>
    </source>
</evidence>
<dbReference type="Pfam" id="PF01397">
    <property type="entry name" value="Terpene_synth"/>
    <property type="match status" value="2"/>
</dbReference>
<dbReference type="InterPro" id="IPR008930">
    <property type="entry name" value="Terpenoid_cyclase/PrenylTrfase"/>
</dbReference>
<dbReference type="PANTHER" id="PTHR31225">
    <property type="entry name" value="OS04G0344100 PROTEIN-RELATED"/>
    <property type="match status" value="1"/>
</dbReference>
<name>A0A9D3ZTW1_9ROSI</name>